<name>A0A6B8DS61_MORMO</name>
<sequence length="39" mass="4314">MLSVTHSVFFKTKIPSDIFTGAVRQLQLVTLVMSPPVPK</sequence>
<evidence type="ECO:0000313" key="1">
    <source>
        <dbReference type="EMBL" id="QGJ79967.1"/>
    </source>
</evidence>
<reference evidence="1" key="1">
    <citation type="submission" date="2019-08" db="EMBL/GenBank/DDBJ databases">
        <authorList>
            <person name="Zhou D."/>
        </authorList>
    </citation>
    <scope>NUCLEOTIDE SEQUENCE</scope>
    <source>
        <strain evidence="1">1712229813</strain>
        <plasmid evidence="1">p229813-KPC</plasmid>
    </source>
</reference>
<geneLocation type="plasmid" evidence="1">
    <name>p229813-KPC</name>
</geneLocation>
<keyword evidence="1" id="KW-0614">Plasmid</keyword>
<protein>
    <submittedName>
        <fullName evidence="1">Uncharacterized protein</fullName>
    </submittedName>
</protein>
<dbReference type="AlphaFoldDB" id="A0A6B8DS61"/>
<accession>A0A6B8DS61</accession>
<dbReference type="EMBL" id="MN310368">
    <property type="protein sequence ID" value="QGJ79967.1"/>
    <property type="molecule type" value="Genomic_DNA"/>
</dbReference>
<organism evidence="1">
    <name type="scientific">Morganella morganii</name>
    <name type="common">Proteus morganii</name>
    <dbReference type="NCBI Taxonomy" id="582"/>
    <lineage>
        <taxon>Bacteria</taxon>
        <taxon>Pseudomonadati</taxon>
        <taxon>Pseudomonadota</taxon>
        <taxon>Gammaproteobacteria</taxon>
        <taxon>Enterobacterales</taxon>
        <taxon>Morganellaceae</taxon>
        <taxon>Morganella</taxon>
    </lineage>
</organism>
<proteinExistence type="predicted"/>